<dbReference type="Proteomes" id="UP001230649">
    <property type="component" value="Unassembled WGS sequence"/>
</dbReference>
<accession>A0ACC2W8Z1</accession>
<keyword evidence="2" id="KW-1185">Reference proteome</keyword>
<evidence type="ECO:0000313" key="2">
    <source>
        <dbReference type="Proteomes" id="UP001230649"/>
    </source>
</evidence>
<name>A0ACC2W8Z1_9TREE</name>
<reference evidence="1" key="1">
    <citation type="submission" date="2023-04" db="EMBL/GenBank/DDBJ databases">
        <title>Draft Genome sequencing of Naganishia species isolated from polar environments using Oxford Nanopore Technology.</title>
        <authorList>
            <person name="Leo P."/>
            <person name="Venkateswaran K."/>
        </authorList>
    </citation>
    <scope>NUCLEOTIDE SEQUENCE</scope>
    <source>
        <strain evidence="1">MNA-CCFEE 5262</strain>
    </source>
</reference>
<protein>
    <submittedName>
        <fullName evidence="1">Uncharacterized protein</fullName>
    </submittedName>
</protein>
<comment type="caution">
    <text evidence="1">The sequence shown here is derived from an EMBL/GenBank/DDBJ whole genome shotgun (WGS) entry which is preliminary data.</text>
</comment>
<gene>
    <name evidence="1" type="ORF">QFC20_003567</name>
</gene>
<sequence>MTEHASIPDMAQRLPGFGPVQLFPVSSETDDYLAHGRYDYRQIDSLTDRITNPLLDDLGIQRLPHLRTGSSQLIYQTVRLGYVADVGTDARLFEWHDEGMISGRAVQQIKAWNAVLVLRLEDKLAQREQTIRQQEFGNWKKNSLASRADLSHALGALGAQLGSLAAADDARKEAERINEETIAILRQDLDRMVAEREEARRRVTDLEEQACLTAVEVNESRKQVSGTVGLLAFSIATLYSTMTPIVADLDDKKRRIDLLHQIVTNAKEDIRRLGRD</sequence>
<proteinExistence type="predicted"/>
<dbReference type="EMBL" id="JASBWS010000033">
    <property type="protein sequence ID" value="KAJ9108203.1"/>
    <property type="molecule type" value="Genomic_DNA"/>
</dbReference>
<organism evidence="1 2">
    <name type="scientific">Naganishia adeliensis</name>
    <dbReference type="NCBI Taxonomy" id="92952"/>
    <lineage>
        <taxon>Eukaryota</taxon>
        <taxon>Fungi</taxon>
        <taxon>Dikarya</taxon>
        <taxon>Basidiomycota</taxon>
        <taxon>Agaricomycotina</taxon>
        <taxon>Tremellomycetes</taxon>
        <taxon>Filobasidiales</taxon>
        <taxon>Filobasidiaceae</taxon>
        <taxon>Naganishia</taxon>
    </lineage>
</organism>
<evidence type="ECO:0000313" key="1">
    <source>
        <dbReference type="EMBL" id="KAJ9108203.1"/>
    </source>
</evidence>